<sequence length="81" mass="9178">MKKSAPFYITVIDEPVSSVWYKKTPMGKNAINTIMKEDSIKNITCHVSVQGLDDYDLGKNESSRSFHEPLTTPVLFLQETL</sequence>
<gene>
    <name evidence="1" type="ORF">pdam_00012282</name>
</gene>
<evidence type="ECO:0000313" key="1">
    <source>
        <dbReference type="EMBL" id="RMX37993.1"/>
    </source>
</evidence>
<proteinExistence type="predicted"/>
<dbReference type="EMBL" id="RCHS01004059">
    <property type="protein sequence ID" value="RMX37993.1"/>
    <property type="molecule type" value="Genomic_DNA"/>
</dbReference>
<keyword evidence="2" id="KW-1185">Reference proteome</keyword>
<organism evidence="1 2">
    <name type="scientific">Pocillopora damicornis</name>
    <name type="common">Cauliflower coral</name>
    <name type="synonym">Millepora damicornis</name>
    <dbReference type="NCBI Taxonomy" id="46731"/>
    <lineage>
        <taxon>Eukaryota</taxon>
        <taxon>Metazoa</taxon>
        <taxon>Cnidaria</taxon>
        <taxon>Anthozoa</taxon>
        <taxon>Hexacorallia</taxon>
        <taxon>Scleractinia</taxon>
        <taxon>Astrocoeniina</taxon>
        <taxon>Pocilloporidae</taxon>
        <taxon>Pocillopora</taxon>
    </lineage>
</organism>
<evidence type="ECO:0000313" key="2">
    <source>
        <dbReference type="Proteomes" id="UP000275408"/>
    </source>
</evidence>
<reference evidence="1 2" key="1">
    <citation type="journal article" date="2018" name="Sci. Rep.">
        <title>Comparative analysis of the Pocillopora damicornis genome highlights role of immune system in coral evolution.</title>
        <authorList>
            <person name="Cunning R."/>
            <person name="Bay R.A."/>
            <person name="Gillette P."/>
            <person name="Baker A.C."/>
            <person name="Traylor-Knowles N."/>
        </authorList>
    </citation>
    <scope>NUCLEOTIDE SEQUENCE [LARGE SCALE GENOMIC DNA]</scope>
    <source>
        <strain evidence="1">RSMAS</strain>
        <tissue evidence="1">Whole animal</tissue>
    </source>
</reference>
<dbReference type="AlphaFoldDB" id="A0A3M6T9I3"/>
<accession>A0A3M6T9I3</accession>
<comment type="caution">
    <text evidence="1">The sequence shown here is derived from an EMBL/GenBank/DDBJ whole genome shotgun (WGS) entry which is preliminary data.</text>
</comment>
<name>A0A3M6T9I3_POCDA</name>
<dbReference type="Proteomes" id="UP000275408">
    <property type="component" value="Unassembled WGS sequence"/>
</dbReference>
<protein>
    <submittedName>
        <fullName evidence="1">Uncharacterized protein</fullName>
    </submittedName>
</protein>